<dbReference type="Proteomes" id="UP000198847">
    <property type="component" value="Unassembled WGS sequence"/>
</dbReference>
<evidence type="ECO:0000259" key="2">
    <source>
        <dbReference type="Pfam" id="PF01551"/>
    </source>
</evidence>
<evidence type="ECO:0000313" key="3">
    <source>
        <dbReference type="EMBL" id="SEP42577.1"/>
    </source>
</evidence>
<keyword evidence="1" id="KW-1133">Transmembrane helix</keyword>
<dbReference type="Pfam" id="PF01551">
    <property type="entry name" value="Peptidase_M23"/>
    <property type="match status" value="1"/>
</dbReference>
<keyword evidence="1" id="KW-0472">Membrane</keyword>
<dbReference type="RefSeq" id="WP_245732575.1">
    <property type="nucleotide sequence ID" value="NZ_FODY01000028.1"/>
</dbReference>
<dbReference type="InterPro" id="IPR016047">
    <property type="entry name" value="M23ase_b-sheet_dom"/>
</dbReference>
<sequence length="208" mass="21596">MQLSYKTAGSRQAVHPLQRTASSICLTVLAIFCLLFGIGSLAAYQETAGPNAAIIIKKGPAATLQQQLAAQPADSALATTPSIWPVYGTITSGFGWRSSPLESGSELHQGLDIAVGTGTPVVATADGKIVLSGWGGGYGNLVKIDHGNGLETLYGHNDKVAVTVGQEVKKGQIISYAGSTGNSTGPHVHYEIRKNGTAVDPMAYLVLY</sequence>
<protein>
    <submittedName>
        <fullName evidence="3">Peptidase family M23</fullName>
    </submittedName>
</protein>
<accession>A0A1H8XRW2</accession>
<name>A0A1H8XRW2_9FIRM</name>
<evidence type="ECO:0000313" key="4">
    <source>
        <dbReference type="Proteomes" id="UP000198847"/>
    </source>
</evidence>
<dbReference type="EMBL" id="FODY01000028">
    <property type="protein sequence ID" value="SEP42577.1"/>
    <property type="molecule type" value="Genomic_DNA"/>
</dbReference>
<dbReference type="InterPro" id="IPR050570">
    <property type="entry name" value="Cell_wall_metabolism_enzyme"/>
</dbReference>
<dbReference type="AlphaFoldDB" id="A0A1H8XRW2"/>
<evidence type="ECO:0000256" key="1">
    <source>
        <dbReference type="SAM" id="Phobius"/>
    </source>
</evidence>
<dbReference type="STRING" id="112903.SAMN04490178_12830"/>
<dbReference type="InterPro" id="IPR011055">
    <property type="entry name" value="Dup_hybrid_motif"/>
</dbReference>
<dbReference type="PANTHER" id="PTHR21666">
    <property type="entry name" value="PEPTIDASE-RELATED"/>
    <property type="match status" value="1"/>
</dbReference>
<keyword evidence="4" id="KW-1185">Reference proteome</keyword>
<keyword evidence="1" id="KW-0812">Transmembrane</keyword>
<dbReference type="GO" id="GO:0004222">
    <property type="term" value="F:metalloendopeptidase activity"/>
    <property type="evidence" value="ECO:0007669"/>
    <property type="project" value="TreeGrafter"/>
</dbReference>
<dbReference type="Gene3D" id="2.70.70.10">
    <property type="entry name" value="Glucose Permease (Domain IIA)"/>
    <property type="match status" value="1"/>
</dbReference>
<dbReference type="SUPFAM" id="SSF51261">
    <property type="entry name" value="Duplicated hybrid motif"/>
    <property type="match status" value="1"/>
</dbReference>
<dbReference type="FunFam" id="2.70.70.10:FF:000006">
    <property type="entry name" value="M23 family peptidase"/>
    <property type="match status" value="1"/>
</dbReference>
<dbReference type="PANTHER" id="PTHR21666:SF270">
    <property type="entry name" value="MUREIN HYDROLASE ACTIVATOR ENVC"/>
    <property type="match status" value="1"/>
</dbReference>
<dbReference type="CDD" id="cd12797">
    <property type="entry name" value="M23_peptidase"/>
    <property type="match status" value="1"/>
</dbReference>
<proteinExistence type="predicted"/>
<feature type="domain" description="M23ase beta-sheet core" evidence="2">
    <location>
        <begin position="107"/>
        <end position="201"/>
    </location>
</feature>
<feature type="transmembrane region" description="Helical" evidence="1">
    <location>
        <begin position="21"/>
        <end position="44"/>
    </location>
</feature>
<organism evidence="3 4">
    <name type="scientific">Propionispora vibrioides</name>
    <dbReference type="NCBI Taxonomy" id="112903"/>
    <lineage>
        <taxon>Bacteria</taxon>
        <taxon>Bacillati</taxon>
        <taxon>Bacillota</taxon>
        <taxon>Negativicutes</taxon>
        <taxon>Selenomonadales</taxon>
        <taxon>Sporomusaceae</taxon>
        <taxon>Propionispora</taxon>
    </lineage>
</organism>
<reference evidence="3 4" key="1">
    <citation type="submission" date="2016-10" db="EMBL/GenBank/DDBJ databases">
        <authorList>
            <person name="de Groot N.N."/>
        </authorList>
    </citation>
    <scope>NUCLEOTIDE SEQUENCE [LARGE SCALE GENOMIC DNA]</scope>
    <source>
        <strain evidence="3 4">DSM 13305</strain>
    </source>
</reference>
<gene>
    <name evidence="3" type="ORF">SAMN04490178_12830</name>
</gene>